<keyword evidence="1" id="KW-0175">Coiled coil</keyword>
<keyword evidence="3" id="KW-1185">Reference proteome</keyword>
<evidence type="ECO:0000313" key="2">
    <source>
        <dbReference type="EMBL" id="KLO10147.1"/>
    </source>
</evidence>
<dbReference type="SUPFAM" id="SSF52047">
    <property type="entry name" value="RNI-like"/>
    <property type="match status" value="1"/>
</dbReference>
<dbReference type="EMBL" id="KQ086034">
    <property type="protein sequence ID" value="KLO10147.1"/>
    <property type="molecule type" value="Genomic_DNA"/>
</dbReference>
<protein>
    <recommendedName>
        <fullName evidence="4">F-box domain-containing protein</fullName>
    </recommendedName>
</protein>
<dbReference type="OrthoDB" id="3063971at2759"/>
<dbReference type="PANTHER" id="PTHR38926:SF5">
    <property type="entry name" value="F-BOX AND LEUCINE-RICH REPEAT PROTEIN 6"/>
    <property type="match status" value="1"/>
</dbReference>
<evidence type="ECO:0008006" key="4">
    <source>
        <dbReference type="Google" id="ProtNLM"/>
    </source>
</evidence>
<feature type="coiled-coil region" evidence="1">
    <location>
        <begin position="19"/>
        <end position="53"/>
    </location>
</feature>
<dbReference type="AlphaFoldDB" id="A0A0H2REZ7"/>
<dbReference type="STRING" id="27342.A0A0H2REZ7"/>
<evidence type="ECO:0000256" key="1">
    <source>
        <dbReference type="SAM" id="Coils"/>
    </source>
</evidence>
<dbReference type="Proteomes" id="UP000053477">
    <property type="component" value="Unassembled WGS sequence"/>
</dbReference>
<dbReference type="PANTHER" id="PTHR38926">
    <property type="entry name" value="F-BOX DOMAIN CONTAINING PROTEIN, EXPRESSED"/>
    <property type="match status" value="1"/>
</dbReference>
<gene>
    <name evidence="2" type="ORF">SCHPADRAFT_922156</name>
</gene>
<dbReference type="SMART" id="SM00367">
    <property type="entry name" value="LRR_CC"/>
    <property type="match status" value="1"/>
</dbReference>
<evidence type="ECO:0000313" key="3">
    <source>
        <dbReference type="Proteomes" id="UP000053477"/>
    </source>
</evidence>
<dbReference type="InterPro" id="IPR032675">
    <property type="entry name" value="LRR_dom_sf"/>
</dbReference>
<organism evidence="2 3">
    <name type="scientific">Schizopora paradoxa</name>
    <dbReference type="NCBI Taxonomy" id="27342"/>
    <lineage>
        <taxon>Eukaryota</taxon>
        <taxon>Fungi</taxon>
        <taxon>Dikarya</taxon>
        <taxon>Basidiomycota</taxon>
        <taxon>Agaricomycotina</taxon>
        <taxon>Agaricomycetes</taxon>
        <taxon>Hymenochaetales</taxon>
        <taxon>Schizoporaceae</taxon>
        <taxon>Schizopora</taxon>
    </lineage>
</organism>
<reference evidence="2 3" key="1">
    <citation type="submission" date="2015-04" db="EMBL/GenBank/DDBJ databases">
        <title>Complete genome sequence of Schizopora paradoxa KUC8140, a cosmopolitan wood degrader in East Asia.</title>
        <authorList>
            <consortium name="DOE Joint Genome Institute"/>
            <person name="Min B."/>
            <person name="Park H."/>
            <person name="Jang Y."/>
            <person name="Kim J.-J."/>
            <person name="Kim K.H."/>
            <person name="Pangilinan J."/>
            <person name="Lipzen A."/>
            <person name="Riley R."/>
            <person name="Grigoriev I.V."/>
            <person name="Spatafora J.W."/>
            <person name="Choi I.-G."/>
        </authorList>
    </citation>
    <scope>NUCLEOTIDE SEQUENCE [LARGE SCALE GENOMIC DNA]</scope>
    <source>
        <strain evidence="2 3">KUC8140</strain>
    </source>
</reference>
<accession>A0A0H2REZ7</accession>
<sequence>MDSQSDSVIYRYEPSQDDIDRALNAIRESEEAVDSLNSQISRLMVEVRVLEEQKRQLGITISRQRGLLTLARRINGDILARIFTFCVGDGWTRAPVVVSQVCSSWREAAMMPAVWSSIYVDCDKGDPIARCSLWLERSQQSDLDITLRTSDQRDVINAVLNVLLEHSIRWRSLTLDTQFVRDANAILVQCRSAAPRLREISVEVSNDERLPGAVEEEDLWNFRLVDCSTLFGGTTRLSTVSITSDLPSTWRGMANITTLNLQLHLCTLEPLRALFASDIIITLGEAPNLQHLSITVPRRDVRPLRLGTDGLTPSVELLDLKSLSLSVPPVYMMLLQHITAPALESLTLRTPDDFHGFATENVRGAMRSFMASNSSNLRLLELYDIDVAQEDFLAMFSNSPAMEELRLHGSEILDETVEALCASHLPVLCPKLKRLDFRWCGHLSGTALVRLVESRAALPHEDDIASIIELRVINCSFVKEKDVLAIAERCICYLKMRDEDDFCRRRGCCDNIRYRHRFEARHARKLTKLQAMRIKL</sequence>
<dbReference type="InParanoid" id="A0A0H2REZ7"/>
<dbReference type="InterPro" id="IPR006553">
    <property type="entry name" value="Leu-rich_rpt_Cys-con_subtyp"/>
</dbReference>
<proteinExistence type="predicted"/>
<dbReference type="Gene3D" id="3.80.10.10">
    <property type="entry name" value="Ribonuclease Inhibitor"/>
    <property type="match status" value="1"/>
</dbReference>
<name>A0A0H2REZ7_9AGAM</name>